<dbReference type="GO" id="GO:0020037">
    <property type="term" value="F:heme binding"/>
    <property type="evidence" value="ECO:0007669"/>
    <property type="project" value="InterPro"/>
</dbReference>
<dbReference type="EMBL" id="JAIZAY010000003">
    <property type="protein sequence ID" value="KAJ8044383.1"/>
    <property type="molecule type" value="Genomic_DNA"/>
</dbReference>
<dbReference type="InterPro" id="IPR039983">
    <property type="entry name" value="CYP46A1"/>
</dbReference>
<dbReference type="PRINTS" id="PR00463">
    <property type="entry name" value="EP450I"/>
</dbReference>
<dbReference type="GO" id="GO:0005506">
    <property type="term" value="F:iron ion binding"/>
    <property type="evidence" value="ECO:0007669"/>
    <property type="project" value="InterPro"/>
</dbReference>
<dbReference type="OrthoDB" id="1372046at2759"/>
<evidence type="ECO:0000313" key="3">
    <source>
        <dbReference type="EMBL" id="KAJ8044383.1"/>
    </source>
</evidence>
<dbReference type="InterPro" id="IPR002401">
    <property type="entry name" value="Cyt_P450_E_grp-I"/>
</dbReference>
<dbReference type="PANTHER" id="PTHR24293:SF0">
    <property type="entry name" value="CYP46A1 PROTEIN-RELATED"/>
    <property type="match status" value="1"/>
</dbReference>
<evidence type="ECO:0000256" key="2">
    <source>
        <dbReference type="PIRSR" id="PIRSR602401-1"/>
    </source>
</evidence>
<dbReference type="AlphaFoldDB" id="A0A9Q1HGS5"/>
<protein>
    <submittedName>
        <fullName evidence="3">Cholesterol 24-hydroxylase</fullName>
    </submittedName>
</protein>
<dbReference type="GO" id="GO:0006707">
    <property type="term" value="P:cholesterol catabolic process"/>
    <property type="evidence" value="ECO:0007669"/>
    <property type="project" value="InterPro"/>
</dbReference>
<dbReference type="InterPro" id="IPR036396">
    <property type="entry name" value="Cyt_P450_sf"/>
</dbReference>
<reference evidence="3" key="1">
    <citation type="submission" date="2021-10" db="EMBL/GenBank/DDBJ databases">
        <title>Tropical sea cucumber genome reveals ecological adaptation and Cuvierian tubules defense mechanism.</title>
        <authorList>
            <person name="Chen T."/>
        </authorList>
    </citation>
    <scope>NUCLEOTIDE SEQUENCE</scope>
    <source>
        <strain evidence="3">Nanhai2018</strain>
        <tissue evidence="3">Muscle</tissue>
    </source>
</reference>
<keyword evidence="2" id="KW-0349">Heme</keyword>
<dbReference type="PRINTS" id="PR00385">
    <property type="entry name" value="P450"/>
</dbReference>
<dbReference type="Gene3D" id="1.10.630.10">
    <property type="entry name" value="Cytochrome P450"/>
    <property type="match status" value="1"/>
</dbReference>
<comment type="similarity">
    <text evidence="1">Belongs to the cytochrome P450 family.</text>
</comment>
<dbReference type="GO" id="GO:0033781">
    <property type="term" value="F:cholesterol 24-hydroxylase activity"/>
    <property type="evidence" value="ECO:0007669"/>
    <property type="project" value="InterPro"/>
</dbReference>
<gene>
    <name evidence="3" type="ORF">HOLleu_07116</name>
</gene>
<comment type="caution">
    <text evidence="3">The sequence shown here is derived from an EMBL/GenBank/DDBJ whole genome shotgun (WGS) entry which is preliminary data.</text>
</comment>
<organism evidence="3 4">
    <name type="scientific">Holothuria leucospilota</name>
    <name type="common">Black long sea cucumber</name>
    <name type="synonym">Mertensiothuria leucospilota</name>
    <dbReference type="NCBI Taxonomy" id="206669"/>
    <lineage>
        <taxon>Eukaryota</taxon>
        <taxon>Metazoa</taxon>
        <taxon>Echinodermata</taxon>
        <taxon>Eleutherozoa</taxon>
        <taxon>Echinozoa</taxon>
        <taxon>Holothuroidea</taxon>
        <taxon>Aspidochirotacea</taxon>
        <taxon>Aspidochirotida</taxon>
        <taxon>Holothuriidae</taxon>
        <taxon>Holothuria</taxon>
    </lineage>
</organism>
<sequence>MLTKEAVKEFLIYGSHSKPEFLYRQVHSVLGERFMGSGLVTEHISSLWEAKRSLFNPAFHRSYLKLSMETFNNSTEASMKRLKRMADGKTKVQMLDEFSRLTLDIIAKVGFGFDCESLTKERSKFNDAVTCSLNGCMYFERNFWQKYSLIPEVSTRRKQVKSAIRFLRDFGREIVTKRIQKMNEEKDDRHDILSYILKATNGLKDSSFGMTGVLDEFITFFVAGMETSSVTLTSILFHLSRSEETVKRLKAEVKEVLQDRTFVEYEDLAKLEYLNAVFYFLKQVIKETLRMTPPASATARQCNYDVEVSGYVVPKGCTVAVPFAMGRREEFFSDPLTFKPERFYRTMIEPHTFVPFAVGPRSCIGQQFALMEMKVIMARLLQTFDLRWVPDQSTDFIEEMTAKLKDGGLHYLTICDNDSAENDQL</sequence>
<dbReference type="SUPFAM" id="SSF48264">
    <property type="entry name" value="Cytochrome P450"/>
    <property type="match status" value="1"/>
</dbReference>
<keyword evidence="2" id="KW-0479">Metal-binding</keyword>
<accession>A0A9Q1HGS5</accession>
<dbReference type="PANTHER" id="PTHR24293">
    <property type="entry name" value="CYTOCHROME P450 FAMILY 46 SUBFAMILY A"/>
    <property type="match status" value="1"/>
</dbReference>
<proteinExistence type="inferred from homology"/>
<comment type="cofactor">
    <cofactor evidence="2">
        <name>heme</name>
        <dbReference type="ChEBI" id="CHEBI:30413"/>
    </cofactor>
</comment>
<name>A0A9Q1HGS5_HOLLE</name>
<dbReference type="InterPro" id="IPR001128">
    <property type="entry name" value="Cyt_P450"/>
</dbReference>
<evidence type="ECO:0000256" key="1">
    <source>
        <dbReference type="ARBA" id="ARBA00010617"/>
    </source>
</evidence>
<feature type="binding site" description="axial binding residue" evidence="2">
    <location>
        <position position="363"/>
    </location>
    <ligand>
        <name>heme</name>
        <dbReference type="ChEBI" id="CHEBI:30413"/>
    </ligand>
    <ligandPart>
        <name>Fe</name>
        <dbReference type="ChEBI" id="CHEBI:18248"/>
    </ligandPart>
</feature>
<dbReference type="Pfam" id="PF00067">
    <property type="entry name" value="p450"/>
    <property type="match status" value="1"/>
</dbReference>
<keyword evidence="4" id="KW-1185">Reference proteome</keyword>
<evidence type="ECO:0000313" key="4">
    <source>
        <dbReference type="Proteomes" id="UP001152320"/>
    </source>
</evidence>
<keyword evidence="2" id="KW-0408">Iron</keyword>
<dbReference type="Proteomes" id="UP001152320">
    <property type="component" value="Chromosome 3"/>
</dbReference>